<evidence type="ECO:0000259" key="3">
    <source>
        <dbReference type="Pfam" id="PF14432"/>
    </source>
</evidence>
<dbReference type="Pfam" id="PF20431">
    <property type="entry name" value="E_motif"/>
    <property type="match status" value="1"/>
</dbReference>
<organism evidence="4 5">
    <name type="scientific">Papaver nudicaule</name>
    <name type="common">Iceland poppy</name>
    <dbReference type="NCBI Taxonomy" id="74823"/>
    <lineage>
        <taxon>Eukaryota</taxon>
        <taxon>Viridiplantae</taxon>
        <taxon>Streptophyta</taxon>
        <taxon>Embryophyta</taxon>
        <taxon>Tracheophyta</taxon>
        <taxon>Spermatophyta</taxon>
        <taxon>Magnoliopsida</taxon>
        <taxon>Ranunculales</taxon>
        <taxon>Papaveraceae</taxon>
        <taxon>Papaveroideae</taxon>
        <taxon>Papaver</taxon>
    </lineage>
</organism>
<dbReference type="InterPro" id="IPR002885">
    <property type="entry name" value="PPR_rpt"/>
</dbReference>
<dbReference type="PROSITE" id="PS51375">
    <property type="entry name" value="PPR"/>
    <property type="match status" value="3"/>
</dbReference>
<dbReference type="Pfam" id="PF14432">
    <property type="entry name" value="DYW_deaminase"/>
    <property type="match status" value="1"/>
</dbReference>
<feature type="domain" description="DYW" evidence="3">
    <location>
        <begin position="549"/>
        <end position="641"/>
    </location>
</feature>
<dbReference type="InterPro" id="IPR046960">
    <property type="entry name" value="PPR_At4g14850-like_plant"/>
</dbReference>
<dbReference type="FunFam" id="1.25.40.10:FF:000470">
    <property type="entry name" value="Pentatricopeptide repeat-containing protein At5g66520"/>
    <property type="match status" value="1"/>
</dbReference>
<evidence type="ECO:0000313" key="5">
    <source>
        <dbReference type="Proteomes" id="UP001177140"/>
    </source>
</evidence>
<dbReference type="Pfam" id="PF20430">
    <property type="entry name" value="Eplus_motif"/>
    <property type="match status" value="1"/>
</dbReference>
<feature type="repeat" description="PPR" evidence="2">
    <location>
        <begin position="202"/>
        <end position="232"/>
    </location>
</feature>
<sequence length="641" mass="72089">MYSSAQTYYPVKTLCKTSSKNTQNPPWIPTPLLLTKYPTLHHLNSCNSMKQLSQIHGVTIKAGIFSDNFVASRILSFSALSPNGSLAYARLLFSHIRKPDIFTANTLLRAYAFSSNPIDAILFYIHILESSNIRLDVHTFPLLLKACSETPCLSFGKALHCQIYKLGFSAEVSVLNFLMQMYGYCGLRDSAKMVFDKIPEYNDASCNIMMGVFLRYGDFESACEVFREMPERNVVSWSVMINGYVQDSRFKEGLELFQEMLEKKVEPNESVVVNALSACAHIGALELGEWIEGYLRKKSVRFTVRVGTSLIDMYLKCGCVEKAFKVFQEMEVKNVQAWSAMVGGLAVNGRGESALKLFSQMDLNGVKPNEVTFIGVLNACSHSGLVNEGSRYFDSMAKIYGIIPNIHHYCCMVDLYGRAGLLSKAEEVIKGMPMTPNSAVWGALLNACRVHGDTEQGEQIGKKLIELEPNHSGRYVTLSNLYAVKGKWKDVAELRKVMRDRGVSKTPGCSFMELKGRVYEFVAGDNSHPQSEEIYGKLDEMIKKLKLDGYSPKTSEVLTEMEDEEKETALCHHSEKLAIAFGFINTEPGTTIRITKNLRVCVDCHSATKLLSKIYTREIIVRDRCRFHHFKDGVCSCRDFW</sequence>
<evidence type="ECO:0000256" key="2">
    <source>
        <dbReference type="PROSITE-ProRule" id="PRU00708"/>
    </source>
</evidence>
<dbReference type="InterPro" id="IPR046849">
    <property type="entry name" value="E2_motif"/>
</dbReference>
<dbReference type="GO" id="GO:0003723">
    <property type="term" value="F:RNA binding"/>
    <property type="evidence" value="ECO:0007669"/>
    <property type="project" value="InterPro"/>
</dbReference>
<dbReference type="FunFam" id="1.25.40.10:FF:000031">
    <property type="entry name" value="Pentatricopeptide repeat-containing protein mitochondrial"/>
    <property type="match status" value="1"/>
</dbReference>
<dbReference type="EMBL" id="JAJJMA010217440">
    <property type="protein sequence ID" value="MCL7040878.1"/>
    <property type="molecule type" value="Genomic_DNA"/>
</dbReference>
<dbReference type="Gene3D" id="1.25.40.10">
    <property type="entry name" value="Tetratricopeptide repeat domain"/>
    <property type="match status" value="3"/>
</dbReference>
<dbReference type="Proteomes" id="UP001177140">
    <property type="component" value="Unassembled WGS sequence"/>
</dbReference>
<dbReference type="GO" id="GO:0009451">
    <property type="term" value="P:RNA modification"/>
    <property type="evidence" value="ECO:0007669"/>
    <property type="project" value="InterPro"/>
</dbReference>
<accession>A0AA41VGN8</accession>
<comment type="caution">
    <text evidence="4">The sequence shown here is derived from an EMBL/GenBank/DDBJ whole genome shotgun (WGS) entry which is preliminary data.</text>
</comment>
<dbReference type="PANTHER" id="PTHR47926:SF436">
    <property type="entry name" value="PENTATRICOPEPTIDE REPEAT-CONTAINING PROTEIN ELI1, CHLOROPLASTIC-LIKE ISOFORM X2"/>
    <property type="match status" value="1"/>
</dbReference>
<dbReference type="SUPFAM" id="SSF48452">
    <property type="entry name" value="TPR-like"/>
    <property type="match status" value="1"/>
</dbReference>
<feature type="repeat" description="PPR" evidence="2">
    <location>
        <begin position="334"/>
        <end position="368"/>
    </location>
</feature>
<evidence type="ECO:0000256" key="1">
    <source>
        <dbReference type="ARBA" id="ARBA00022737"/>
    </source>
</evidence>
<dbReference type="Pfam" id="PF13041">
    <property type="entry name" value="PPR_2"/>
    <property type="match status" value="2"/>
</dbReference>
<dbReference type="InterPro" id="IPR032867">
    <property type="entry name" value="DYW_dom"/>
</dbReference>
<gene>
    <name evidence="4" type="ORF">MKW94_022051</name>
</gene>
<dbReference type="AlphaFoldDB" id="A0AA41VGN8"/>
<proteinExistence type="predicted"/>
<dbReference type="InterPro" id="IPR046848">
    <property type="entry name" value="E_motif"/>
</dbReference>
<dbReference type="FunFam" id="1.25.40.10:FF:000366">
    <property type="entry name" value="Pentatricopeptide (PPR) repeat-containing protein"/>
    <property type="match status" value="1"/>
</dbReference>
<dbReference type="GO" id="GO:0008270">
    <property type="term" value="F:zinc ion binding"/>
    <property type="evidence" value="ECO:0007669"/>
    <property type="project" value="InterPro"/>
</dbReference>
<evidence type="ECO:0000313" key="4">
    <source>
        <dbReference type="EMBL" id="MCL7040878.1"/>
    </source>
</evidence>
<dbReference type="InterPro" id="IPR011990">
    <property type="entry name" value="TPR-like_helical_dom_sf"/>
</dbReference>
<keyword evidence="5" id="KW-1185">Reference proteome</keyword>
<dbReference type="NCBIfam" id="TIGR00756">
    <property type="entry name" value="PPR"/>
    <property type="match status" value="4"/>
</dbReference>
<feature type="repeat" description="PPR" evidence="2">
    <location>
        <begin position="233"/>
        <end position="267"/>
    </location>
</feature>
<protein>
    <recommendedName>
        <fullName evidence="3">DYW domain-containing protein</fullName>
    </recommendedName>
</protein>
<dbReference type="Pfam" id="PF01535">
    <property type="entry name" value="PPR"/>
    <property type="match status" value="1"/>
</dbReference>
<reference evidence="4" key="1">
    <citation type="submission" date="2022-03" db="EMBL/GenBank/DDBJ databases">
        <title>A functionally conserved STORR gene fusion in Papaver species that diverged 16.8 million years ago.</title>
        <authorList>
            <person name="Catania T."/>
        </authorList>
    </citation>
    <scope>NUCLEOTIDE SEQUENCE</scope>
    <source>
        <strain evidence="4">S-191538</strain>
    </source>
</reference>
<dbReference type="PANTHER" id="PTHR47926">
    <property type="entry name" value="PENTATRICOPEPTIDE REPEAT-CONTAINING PROTEIN"/>
    <property type="match status" value="1"/>
</dbReference>
<keyword evidence="1" id="KW-0677">Repeat</keyword>
<name>A0AA41VGN8_PAPNU</name>